<evidence type="ECO:0000313" key="4">
    <source>
        <dbReference type="Proteomes" id="UP001519460"/>
    </source>
</evidence>
<reference evidence="3 4" key="1">
    <citation type="journal article" date="2023" name="Sci. Data">
        <title>Genome assembly of the Korean intertidal mud-creeper Batillaria attramentaria.</title>
        <authorList>
            <person name="Patra A.K."/>
            <person name="Ho P.T."/>
            <person name="Jun S."/>
            <person name="Lee S.J."/>
            <person name="Kim Y."/>
            <person name="Won Y.J."/>
        </authorList>
    </citation>
    <scope>NUCLEOTIDE SEQUENCE [LARGE SCALE GENOMIC DNA]</scope>
    <source>
        <strain evidence="3">Wonlab-2016</strain>
    </source>
</reference>
<dbReference type="SMART" id="SM00174">
    <property type="entry name" value="RHO"/>
    <property type="match status" value="1"/>
</dbReference>
<dbReference type="InterPro" id="IPR005225">
    <property type="entry name" value="Small_GTP-bd"/>
</dbReference>
<dbReference type="CDD" id="cd00154">
    <property type="entry name" value="Rab"/>
    <property type="match status" value="1"/>
</dbReference>
<dbReference type="InterPro" id="IPR050227">
    <property type="entry name" value="Rab"/>
</dbReference>
<dbReference type="InterPro" id="IPR001806">
    <property type="entry name" value="Small_GTPase"/>
</dbReference>
<dbReference type="SMART" id="SM00173">
    <property type="entry name" value="RAS"/>
    <property type="match status" value="1"/>
</dbReference>
<feature type="non-terminal residue" evidence="3">
    <location>
        <position position="190"/>
    </location>
</feature>
<dbReference type="NCBIfam" id="TIGR00231">
    <property type="entry name" value="small_GTP"/>
    <property type="match status" value="1"/>
</dbReference>
<dbReference type="InterPro" id="IPR027417">
    <property type="entry name" value="P-loop_NTPase"/>
</dbReference>
<dbReference type="EMBL" id="JACVVK020000128">
    <property type="protein sequence ID" value="KAK7490287.1"/>
    <property type="molecule type" value="Genomic_DNA"/>
</dbReference>
<organism evidence="3 4">
    <name type="scientific">Batillaria attramentaria</name>
    <dbReference type="NCBI Taxonomy" id="370345"/>
    <lineage>
        <taxon>Eukaryota</taxon>
        <taxon>Metazoa</taxon>
        <taxon>Spiralia</taxon>
        <taxon>Lophotrochozoa</taxon>
        <taxon>Mollusca</taxon>
        <taxon>Gastropoda</taxon>
        <taxon>Caenogastropoda</taxon>
        <taxon>Sorbeoconcha</taxon>
        <taxon>Cerithioidea</taxon>
        <taxon>Batillariidae</taxon>
        <taxon>Batillaria</taxon>
    </lineage>
</organism>
<dbReference type="SMART" id="SM00175">
    <property type="entry name" value="RAB"/>
    <property type="match status" value="1"/>
</dbReference>
<dbReference type="SMART" id="SM00176">
    <property type="entry name" value="RAN"/>
    <property type="match status" value="1"/>
</dbReference>
<dbReference type="GO" id="GO:0005525">
    <property type="term" value="F:GTP binding"/>
    <property type="evidence" value="ECO:0007669"/>
    <property type="project" value="UniProtKB-KW"/>
</dbReference>
<keyword evidence="1" id="KW-0547">Nucleotide-binding</keyword>
<comment type="caution">
    <text evidence="3">The sequence shown here is derived from an EMBL/GenBank/DDBJ whole genome shotgun (WGS) entry which is preliminary data.</text>
</comment>
<evidence type="ECO:0000313" key="3">
    <source>
        <dbReference type="EMBL" id="KAK7490287.1"/>
    </source>
</evidence>
<evidence type="ECO:0000256" key="1">
    <source>
        <dbReference type="ARBA" id="ARBA00022741"/>
    </source>
</evidence>
<gene>
    <name evidence="3" type="ORF">BaRGS_00018448</name>
</gene>
<dbReference type="Pfam" id="PF00071">
    <property type="entry name" value="Ras"/>
    <property type="match status" value="1"/>
</dbReference>
<protein>
    <submittedName>
        <fullName evidence="3">Uncharacterized protein</fullName>
    </submittedName>
</protein>
<dbReference type="Proteomes" id="UP001519460">
    <property type="component" value="Unassembled WGS sequence"/>
</dbReference>
<name>A0ABD0KU21_9CAEN</name>
<evidence type="ECO:0000256" key="2">
    <source>
        <dbReference type="ARBA" id="ARBA00023134"/>
    </source>
</evidence>
<dbReference type="SUPFAM" id="SSF52540">
    <property type="entry name" value="P-loop containing nucleoside triphosphate hydrolases"/>
    <property type="match status" value="1"/>
</dbReference>
<dbReference type="AlphaFoldDB" id="A0ABD0KU21"/>
<accession>A0ABD0KU21</accession>
<dbReference type="PROSITE" id="PS51257">
    <property type="entry name" value="PROKAR_LIPOPROTEIN"/>
    <property type="match status" value="1"/>
</dbReference>
<dbReference type="Gene3D" id="3.40.50.300">
    <property type="entry name" value="P-loop containing nucleotide triphosphate hydrolases"/>
    <property type="match status" value="1"/>
</dbReference>
<keyword evidence="4" id="KW-1185">Reference proteome</keyword>
<proteinExistence type="predicted"/>
<sequence length="190" mass="21456">MTTERHNVCFLGTFGCGKTSLIRRFLSTEFRGREPPTIGCMVHRPHVVTPAGDTTLYVYDTAGEERFMSLTQNFVRRADVVVVCYDTSNKESFKDLQEVWIPFVRTNVAVEPSVFIVGTKTDLPKCEVPVETAETYARNIRAHFLTTSALDNNNVNKLFEEIANHFSLQAVAPKATNVSRPLDDRRLRLG</sequence>
<dbReference type="PANTHER" id="PTHR47977">
    <property type="entry name" value="RAS-RELATED PROTEIN RAB"/>
    <property type="match status" value="1"/>
</dbReference>
<dbReference type="PRINTS" id="PR00449">
    <property type="entry name" value="RASTRNSFRMNG"/>
</dbReference>
<dbReference type="PROSITE" id="PS51419">
    <property type="entry name" value="RAB"/>
    <property type="match status" value="1"/>
</dbReference>
<keyword evidence="2" id="KW-0342">GTP-binding</keyword>